<organism evidence="3 4">
    <name type="scientific">Bacillus cereus</name>
    <dbReference type="NCBI Taxonomy" id="1396"/>
    <lineage>
        <taxon>Bacteria</taxon>
        <taxon>Bacillati</taxon>
        <taxon>Bacillota</taxon>
        <taxon>Bacilli</taxon>
        <taxon>Bacillales</taxon>
        <taxon>Bacillaceae</taxon>
        <taxon>Bacillus</taxon>
        <taxon>Bacillus cereus group</taxon>
    </lineage>
</organism>
<sequence length="390" mass="42271">MLRRAGIKLLFACFLFFSLPIVVQASPVEQSVVDQQLDKLGIEDVKQFWDGLVTKYGGYLPESQKGSFMEFVKGEKEISIKEWMMGLLKYLFHELVANGKLLGTLIMLTIFSALLQSLQSAFSKSSVSKIADAVVYMVLIIFALNSFYVVMTYARETIQTMVDFILALLPILLALIATGGGVVSVSFFHPVIIFLMNTSGLLMNYIVLPLLLLATILSIVSTMSDQYKVTKLSKLLQNVSVGIIGIFLTIFLGVLSVQGTATAVADGIAVKTAKFVTGNFIPVVGRMFTEAADTVISASGLLKNTVGIIGLVILCLIVAFPAIQIFCIGFIYKFAAAVLQPVGGGAIIKCLDIIGRSIIYVFASLAIVSFMFFLSITIIIAAGNITLMMR</sequence>
<feature type="transmembrane region" description="Helical" evidence="1">
    <location>
        <begin position="202"/>
        <end position="223"/>
    </location>
</feature>
<feature type="signal peptide" evidence="2">
    <location>
        <begin position="1"/>
        <end position="25"/>
    </location>
</feature>
<dbReference type="NCBIfam" id="TIGR02829">
    <property type="entry name" value="spore_III_AE"/>
    <property type="match status" value="1"/>
</dbReference>
<evidence type="ECO:0000256" key="2">
    <source>
        <dbReference type="SAM" id="SignalP"/>
    </source>
</evidence>
<evidence type="ECO:0000256" key="1">
    <source>
        <dbReference type="SAM" id="Phobius"/>
    </source>
</evidence>
<name>A0A2B0MP97_BACCE</name>
<keyword evidence="1" id="KW-0472">Membrane</keyword>
<feature type="transmembrane region" description="Helical" evidence="1">
    <location>
        <begin position="101"/>
        <end position="122"/>
    </location>
</feature>
<reference evidence="3 4" key="1">
    <citation type="submission" date="2017-09" db="EMBL/GenBank/DDBJ databases">
        <title>Large-scale bioinformatics analysis of Bacillus genomes uncovers conserved roles of natural products in bacterial physiology.</title>
        <authorList>
            <consortium name="Agbiome Team Llc"/>
            <person name="Bleich R.M."/>
            <person name="Grubbs K.J."/>
            <person name="Santa Maria K.C."/>
            <person name="Allen S.E."/>
            <person name="Farag S."/>
            <person name="Shank E.A."/>
            <person name="Bowers A."/>
        </authorList>
    </citation>
    <scope>NUCLEOTIDE SEQUENCE [LARGE SCALE GENOMIC DNA]</scope>
    <source>
        <strain evidence="3 4">AFS083043</strain>
    </source>
</reference>
<gene>
    <name evidence="3" type="primary">spoIIIAE</name>
    <name evidence="3" type="ORF">COI93_06670</name>
</gene>
<dbReference type="Proteomes" id="UP000242656">
    <property type="component" value="Unassembled WGS sequence"/>
</dbReference>
<protein>
    <submittedName>
        <fullName evidence="3">Stage III sporulation protein AE</fullName>
    </submittedName>
</protein>
<dbReference type="Pfam" id="PF09546">
    <property type="entry name" value="Spore_III_AE"/>
    <property type="match status" value="1"/>
</dbReference>
<keyword evidence="2" id="KW-0732">Signal</keyword>
<keyword evidence="1" id="KW-1133">Transmembrane helix</keyword>
<keyword evidence="1" id="KW-0812">Transmembrane</keyword>
<evidence type="ECO:0000313" key="4">
    <source>
        <dbReference type="Proteomes" id="UP000242656"/>
    </source>
</evidence>
<dbReference type="RefSeq" id="WP_098490164.1">
    <property type="nucleotide sequence ID" value="NZ_NUWN01000023.1"/>
</dbReference>
<proteinExistence type="predicted"/>
<feature type="transmembrane region" description="Helical" evidence="1">
    <location>
        <begin position="235"/>
        <end position="255"/>
    </location>
</feature>
<dbReference type="AlphaFoldDB" id="A0A2B0MP97"/>
<dbReference type="EMBL" id="NUWN01000023">
    <property type="protein sequence ID" value="PFK45997.1"/>
    <property type="molecule type" value="Genomic_DNA"/>
</dbReference>
<evidence type="ECO:0000313" key="3">
    <source>
        <dbReference type="EMBL" id="PFK45997.1"/>
    </source>
</evidence>
<feature type="transmembrane region" description="Helical" evidence="1">
    <location>
        <begin position="306"/>
        <end position="332"/>
    </location>
</feature>
<feature type="transmembrane region" description="Helical" evidence="1">
    <location>
        <begin position="166"/>
        <end position="195"/>
    </location>
</feature>
<feature type="transmembrane region" description="Helical" evidence="1">
    <location>
        <begin position="134"/>
        <end position="154"/>
    </location>
</feature>
<dbReference type="InterPro" id="IPR014194">
    <property type="entry name" value="Spore_III_AE"/>
</dbReference>
<accession>A0A2B0MP97</accession>
<comment type="caution">
    <text evidence="3">The sequence shown here is derived from an EMBL/GenBank/DDBJ whole genome shotgun (WGS) entry which is preliminary data.</text>
</comment>
<feature type="transmembrane region" description="Helical" evidence="1">
    <location>
        <begin position="358"/>
        <end position="387"/>
    </location>
</feature>
<feature type="chain" id="PRO_5012699179" evidence="2">
    <location>
        <begin position="26"/>
        <end position="390"/>
    </location>
</feature>